<sequence length="169" mass="18966">MRLATLAKLAFHMSIIDLNFRPEIQTKVWLAGRACNHLTLDYVVLQELTDLLCLLYLLQNQSDTRRLPFESFRGRQWHSVPPQTPFGSFPLPLQVEWPFRNLPLISGASPAKVFLCTRKRRANTRSASFCNSAAMAGAISPAGPRNAAHVPLRRETFLPTVHRASTASV</sequence>
<name>A0A2H9TG70_9FUNG</name>
<protein>
    <submittedName>
        <fullName evidence="1">Uncharacterized protein</fullName>
    </submittedName>
</protein>
<evidence type="ECO:0000313" key="1">
    <source>
        <dbReference type="EMBL" id="PJF16726.1"/>
    </source>
</evidence>
<gene>
    <name evidence="1" type="ORF">PSACC_03498</name>
</gene>
<dbReference type="EMBL" id="MTSL01000208">
    <property type="protein sequence ID" value="PJF16726.1"/>
    <property type="molecule type" value="Genomic_DNA"/>
</dbReference>
<keyword evidence="2" id="KW-1185">Reference proteome</keyword>
<comment type="caution">
    <text evidence="1">The sequence shown here is derived from an EMBL/GenBank/DDBJ whole genome shotgun (WGS) entry which is preliminary data.</text>
</comment>
<dbReference type="Proteomes" id="UP000240830">
    <property type="component" value="Unassembled WGS sequence"/>
</dbReference>
<proteinExistence type="predicted"/>
<dbReference type="AlphaFoldDB" id="A0A2H9TG70"/>
<reference evidence="1 2" key="1">
    <citation type="submission" date="2016-10" db="EMBL/GenBank/DDBJ databases">
        <title>The genome of Paramicrosporidium saccamoebae is the missing link in understanding Cryptomycota and Microsporidia evolution.</title>
        <authorList>
            <person name="Quandt C.A."/>
            <person name="Beaudet D."/>
            <person name="Corsaro D."/>
            <person name="Michel R."/>
            <person name="Corradi N."/>
            <person name="James T."/>
        </authorList>
    </citation>
    <scope>NUCLEOTIDE SEQUENCE [LARGE SCALE GENOMIC DNA]</scope>
    <source>
        <strain evidence="1 2">KSL3</strain>
    </source>
</reference>
<evidence type="ECO:0000313" key="2">
    <source>
        <dbReference type="Proteomes" id="UP000240830"/>
    </source>
</evidence>
<accession>A0A2H9TG70</accession>
<organism evidence="1 2">
    <name type="scientific">Paramicrosporidium saccamoebae</name>
    <dbReference type="NCBI Taxonomy" id="1246581"/>
    <lineage>
        <taxon>Eukaryota</taxon>
        <taxon>Fungi</taxon>
        <taxon>Fungi incertae sedis</taxon>
        <taxon>Cryptomycota</taxon>
        <taxon>Cryptomycota incertae sedis</taxon>
        <taxon>Paramicrosporidium</taxon>
    </lineage>
</organism>